<evidence type="ECO:0000259" key="26">
    <source>
        <dbReference type="Pfam" id="PF17900"/>
    </source>
</evidence>
<keyword evidence="18" id="KW-0325">Glycoprotein</keyword>
<dbReference type="SUPFAM" id="SSF55486">
    <property type="entry name" value="Metalloproteases ('zincins'), catalytic domain"/>
    <property type="match status" value="1"/>
</dbReference>
<evidence type="ECO:0000256" key="16">
    <source>
        <dbReference type="ARBA" id="ARBA00023136"/>
    </source>
</evidence>
<evidence type="ECO:0000256" key="18">
    <source>
        <dbReference type="ARBA" id="ARBA00023180"/>
    </source>
</evidence>
<feature type="domain" description="ERAP1-like C-terminal" evidence="25">
    <location>
        <begin position="645"/>
        <end position="956"/>
    </location>
</feature>
<keyword evidence="28" id="KW-1185">Reference proteome</keyword>
<accession>A0A482W9I6</accession>
<evidence type="ECO:0000256" key="6">
    <source>
        <dbReference type="ARBA" id="ARBA00022622"/>
    </source>
</evidence>
<dbReference type="InterPro" id="IPR024571">
    <property type="entry name" value="ERAP1-like_C_dom"/>
</dbReference>
<dbReference type="PANTHER" id="PTHR11533">
    <property type="entry name" value="PROTEASE M1 ZINC METALLOPROTEASE"/>
    <property type="match status" value="1"/>
</dbReference>
<dbReference type="OrthoDB" id="510539at2759"/>
<dbReference type="STRING" id="1661398.A0A482W9I6"/>
<evidence type="ECO:0000256" key="21">
    <source>
        <dbReference type="PIRSR" id="PIRSR634016-3"/>
    </source>
</evidence>
<evidence type="ECO:0000256" key="5">
    <source>
        <dbReference type="ARBA" id="ARBA00022475"/>
    </source>
</evidence>
<evidence type="ECO:0000256" key="19">
    <source>
        <dbReference type="ARBA" id="ARBA00023288"/>
    </source>
</evidence>
<evidence type="ECO:0000256" key="1">
    <source>
        <dbReference type="ARBA" id="ARBA00000098"/>
    </source>
</evidence>
<feature type="transmembrane region" description="Helical" evidence="23">
    <location>
        <begin position="30"/>
        <end position="52"/>
    </location>
</feature>
<keyword evidence="8 23" id="KW-0812">Transmembrane</keyword>
<dbReference type="InterPro" id="IPR027268">
    <property type="entry name" value="Peptidase_M4/M1_CTD_sf"/>
</dbReference>
<evidence type="ECO:0000256" key="12">
    <source>
        <dbReference type="ARBA" id="ARBA00022833"/>
    </source>
</evidence>
<dbReference type="EMBL" id="QDEB01013702">
    <property type="protein sequence ID" value="RZC41832.1"/>
    <property type="molecule type" value="Genomic_DNA"/>
</dbReference>
<dbReference type="GO" id="GO:0043171">
    <property type="term" value="P:peptide catabolic process"/>
    <property type="evidence" value="ECO:0007669"/>
    <property type="project" value="TreeGrafter"/>
</dbReference>
<evidence type="ECO:0000256" key="20">
    <source>
        <dbReference type="PIRSR" id="PIRSR634016-1"/>
    </source>
</evidence>
<dbReference type="EC" id="3.4.11.-" evidence="23"/>
<dbReference type="FunFam" id="1.10.390.10:FF:000016">
    <property type="entry name" value="Glutamyl aminopeptidase"/>
    <property type="match status" value="1"/>
</dbReference>
<dbReference type="SUPFAM" id="SSF63737">
    <property type="entry name" value="Leukotriene A4 hydrolase N-terminal domain"/>
    <property type="match status" value="1"/>
</dbReference>
<proteinExistence type="inferred from homology"/>
<keyword evidence="10" id="KW-0732">Signal</keyword>
<dbReference type="GO" id="GO:0016285">
    <property type="term" value="F:alanyl aminopeptidase activity"/>
    <property type="evidence" value="ECO:0007669"/>
    <property type="project" value="UniProtKB-EC"/>
</dbReference>
<evidence type="ECO:0000256" key="14">
    <source>
        <dbReference type="ARBA" id="ARBA00022989"/>
    </source>
</evidence>
<gene>
    <name evidence="27" type="ORF">BDFB_004760</name>
</gene>
<dbReference type="Pfam" id="PF11838">
    <property type="entry name" value="ERAP1_C"/>
    <property type="match status" value="1"/>
</dbReference>
<dbReference type="Gene3D" id="2.60.40.1910">
    <property type="match status" value="1"/>
</dbReference>
<keyword evidence="17" id="KW-1015">Disulfide bond</keyword>
<dbReference type="InterPro" id="IPR050344">
    <property type="entry name" value="Peptidase_M1_aminopeptidases"/>
</dbReference>
<dbReference type="Gene3D" id="1.25.50.20">
    <property type="match status" value="1"/>
</dbReference>
<keyword evidence="16 23" id="KW-0472">Membrane</keyword>
<feature type="binding site" evidence="21">
    <location>
        <position position="415"/>
    </location>
    <ligand>
        <name>Zn(2+)</name>
        <dbReference type="ChEBI" id="CHEBI:29105"/>
        <note>catalytic</note>
    </ligand>
</feature>
<keyword evidence="13" id="KW-0735">Signal-anchor</keyword>
<evidence type="ECO:0000256" key="9">
    <source>
        <dbReference type="ARBA" id="ARBA00022723"/>
    </source>
</evidence>
<keyword evidence="5" id="KW-1003">Cell membrane</keyword>
<keyword evidence="14 23" id="KW-1133">Transmembrane helix</keyword>
<evidence type="ECO:0000259" key="25">
    <source>
        <dbReference type="Pfam" id="PF11838"/>
    </source>
</evidence>
<keyword evidence="11 23" id="KW-0378">Hydrolase</keyword>
<keyword evidence="15 23" id="KW-0482">Metalloprotease</keyword>
<evidence type="ECO:0000256" key="23">
    <source>
        <dbReference type="RuleBase" id="RU364040"/>
    </source>
</evidence>
<dbReference type="InterPro" id="IPR014782">
    <property type="entry name" value="Peptidase_M1_dom"/>
</dbReference>
<evidence type="ECO:0000256" key="8">
    <source>
        <dbReference type="ARBA" id="ARBA00022692"/>
    </source>
</evidence>
<keyword evidence="9 21" id="KW-0479">Metal-binding</keyword>
<evidence type="ECO:0000256" key="4">
    <source>
        <dbReference type="ARBA" id="ARBA00010136"/>
    </source>
</evidence>
<evidence type="ECO:0000259" key="24">
    <source>
        <dbReference type="Pfam" id="PF01433"/>
    </source>
</evidence>
<dbReference type="GO" id="GO:0098552">
    <property type="term" value="C:side of membrane"/>
    <property type="evidence" value="ECO:0007669"/>
    <property type="project" value="UniProtKB-KW"/>
</dbReference>
<feature type="domain" description="Aminopeptidase N-like N-terminal" evidence="26">
    <location>
        <begin position="121"/>
        <end position="313"/>
    </location>
</feature>
<keyword evidence="23 27" id="KW-0031">Aminopeptidase</keyword>
<evidence type="ECO:0000256" key="7">
    <source>
        <dbReference type="ARBA" id="ARBA00022670"/>
    </source>
</evidence>
<dbReference type="PRINTS" id="PR00756">
    <property type="entry name" value="ALADIPTASE"/>
</dbReference>
<evidence type="ECO:0000256" key="11">
    <source>
        <dbReference type="ARBA" id="ARBA00022801"/>
    </source>
</evidence>
<evidence type="ECO:0000256" key="10">
    <source>
        <dbReference type="ARBA" id="ARBA00022729"/>
    </source>
</evidence>
<feature type="active site" description="Proton acceptor" evidence="20">
    <location>
        <position position="416"/>
    </location>
</feature>
<name>A0A482W9I6_ASBVE</name>
<evidence type="ECO:0000256" key="22">
    <source>
        <dbReference type="PIRSR" id="PIRSR634016-4"/>
    </source>
</evidence>
<dbReference type="InterPro" id="IPR001930">
    <property type="entry name" value="Peptidase_M1"/>
</dbReference>
<dbReference type="GO" id="GO:0005737">
    <property type="term" value="C:cytoplasm"/>
    <property type="evidence" value="ECO:0007669"/>
    <property type="project" value="TreeGrafter"/>
</dbReference>
<organism evidence="27 28">
    <name type="scientific">Asbolus verrucosus</name>
    <name type="common">Desert ironclad beetle</name>
    <dbReference type="NCBI Taxonomy" id="1661398"/>
    <lineage>
        <taxon>Eukaryota</taxon>
        <taxon>Metazoa</taxon>
        <taxon>Ecdysozoa</taxon>
        <taxon>Arthropoda</taxon>
        <taxon>Hexapoda</taxon>
        <taxon>Insecta</taxon>
        <taxon>Pterygota</taxon>
        <taxon>Neoptera</taxon>
        <taxon>Endopterygota</taxon>
        <taxon>Coleoptera</taxon>
        <taxon>Polyphaga</taxon>
        <taxon>Cucujiformia</taxon>
        <taxon>Tenebrionidae</taxon>
        <taxon>Pimeliinae</taxon>
        <taxon>Asbolus</taxon>
    </lineage>
</organism>
<evidence type="ECO:0000313" key="27">
    <source>
        <dbReference type="EMBL" id="RZC41832.1"/>
    </source>
</evidence>
<dbReference type="PANTHER" id="PTHR11533:SF294">
    <property type="entry name" value="THYROTROPIN-RELEASING HORMONE-DEGRADING ECTOENZYME"/>
    <property type="match status" value="1"/>
</dbReference>
<comment type="cofactor">
    <cofactor evidence="21 23">
        <name>Zn(2+)</name>
        <dbReference type="ChEBI" id="CHEBI:29105"/>
    </cofactor>
    <text evidence="21 23">Binds 1 zinc ion per subunit.</text>
</comment>
<dbReference type="InterPro" id="IPR034016">
    <property type="entry name" value="M1_APN-typ"/>
</dbReference>
<keyword evidence="12 21" id="KW-0862">Zinc</keyword>
<dbReference type="Gene3D" id="2.60.40.1730">
    <property type="entry name" value="tricorn interacting facor f3 domain"/>
    <property type="match status" value="1"/>
</dbReference>
<comment type="catalytic activity">
    <reaction evidence="1">
        <text>Release of an N-terminal amino acid, Xaa-|-Yaa- from a peptide, amide or arylamide. Xaa is preferably Ala, but may be most amino acids including Pro (slow action). When a terminal hydrophobic residue is followed by a prolyl residue, the two may be released as an intact Xaa-Pro dipeptide.</text>
        <dbReference type="EC" id="3.4.11.2"/>
    </reaction>
</comment>
<evidence type="ECO:0000256" key="17">
    <source>
        <dbReference type="ARBA" id="ARBA00023157"/>
    </source>
</evidence>
<evidence type="ECO:0000256" key="2">
    <source>
        <dbReference type="ARBA" id="ARBA00004606"/>
    </source>
</evidence>
<dbReference type="Pfam" id="PF01433">
    <property type="entry name" value="Peptidase_M1"/>
    <property type="match status" value="1"/>
</dbReference>
<keyword evidence="19" id="KW-0449">Lipoprotein</keyword>
<dbReference type="Pfam" id="PF17900">
    <property type="entry name" value="Peptidase_M1_N"/>
    <property type="match status" value="1"/>
</dbReference>
<feature type="domain" description="Peptidase M1 membrane alanine aminopeptidase" evidence="24">
    <location>
        <begin position="343"/>
        <end position="568"/>
    </location>
</feature>
<dbReference type="InterPro" id="IPR045357">
    <property type="entry name" value="Aminopeptidase_N-like_N"/>
</dbReference>
<evidence type="ECO:0000256" key="3">
    <source>
        <dbReference type="ARBA" id="ARBA00004609"/>
    </source>
</evidence>
<feature type="binding site" evidence="21">
    <location>
        <position position="438"/>
    </location>
    <ligand>
        <name>Zn(2+)</name>
        <dbReference type="ChEBI" id="CHEBI:29105"/>
        <note>catalytic</note>
    </ligand>
</feature>
<dbReference type="InterPro" id="IPR042097">
    <property type="entry name" value="Aminopeptidase_N-like_N_sf"/>
</dbReference>
<keyword evidence="7 23" id="KW-0645">Protease</keyword>
<dbReference type="FunFam" id="2.60.40.1910:FF:000008">
    <property type="entry name" value="Aminopeptidase"/>
    <property type="match status" value="1"/>
</dbReference>
<dbReference type="GO" id="GO:0005886">
    <property type="term" value="C:plasma membrane"/>
    <property type="evidence" value="ECO:0007669"/>
    <property type="project" value="UniProtKB-SubCell"/>
</dbReference>
<feature type="site" description="Transition state stabilizer" evidence="22">
    <location>
        <position position="501"/>
    </location>
</feature>
<comment type="subcellular location">
    <subcellularLocation>
        <location evidence="3">Cell membrane</location>
        <topology evidence="3">Lipid-anchor</topology>
        <topology evidence="3">GPI-anchor</topology>
    </subcellularLocation>
    <subcellularLocation>
        <location evidence="2">Membrane</location>
        <topology evidence="2">Single-pass type II membrane protein</topology>
    </subcellularLocation>
</comment>
<evidence type="ECO:0000313" key="28">
    <source>
        <dbReference type="Proteomes" id="UP000292052"/>
    </source>
</evidence>
<comment type="similarity">
    <text evidence="4 23">Belongs to the peptidase M1 family.</text>
</comment>
<evidence type="ECO:0000256" key="15">
    <source>
        <dbReference type="ARBA" id="ARBA00023049"/>
    </source>
</evidence>
<dbReference type="Gene3D" id="1.10.390.10">
    <property type="entry name" value="Neutral Protease Domain 2"/>
    <property type="match status" value="1"/>
</dbReference>
<dbReference type="GO" id="GO:0006508">
    <property type="term" value="P:proteolysis"/>
    <property type="evidence" value="ECO:0007669"/>
    <property type="project" value="UniProtKB-KW"/>
</dbReference>
<dbReference type="FunFam" id="1.25.50.20:FF:000001">
    <property type="entry name" value="Aminopeptidase"/>
    <property type="match status" value="1"/>
</dbReference>
<dbReference type="Proteomes" id="UP000292052">
    <property type="component" value="Unassembled WGS sequence"/>
</dbReference>
<dbReference type="CDD" id="cd09601">
    <property type="entry name" value="M1_APN-Q_like"/>
    <property type="match status" value="1"/>
</dbReference>
<dbReference type="AlphaFoldDB" id="A0A482W9I6"/>
<dbReference type="GO" id="GO:0005615">
    <property type="term" value="C:extracellular space"/>
    <property type="evidence" value="ECO:0007669"/>
    <property type="project" value="TreeGrafter"/>
</dbReference>
<sequence>MTHVHEDFGKMDANGTTFGKQKFVAVSKSLALFLLLLFVGCIVATGLLVYHLSSCQSVPQVEESKLLMLNKHSNGDITTVATADPSTESETEEYQFSTTTTTEKSKTEIEIDDVRLPRSVHPHSYNIKLIPFIQEGNFTFHGEVTILINVTVTSDNITLHADDLIIDNILVYEHLQTNKFLSIKQAANETKRQFLIIYLNQPVEAGKQYYVSIKFRGILNDLLQGFYRSSYKINNETRWIATTQFQATDARKAFPCFDEPALKAKFQISLARLKNMTSISNMRKIGPYSQPVRGLSEYVWDYYEESLPMSTYLIAFVISDFDCLRNGTFSVWARPSALSQTKYSLQIGPQILKFYENFFGIKYPLPKIDMIGLPDFPAGAMENWGLITYRESVLLYEDKVSSKGSLQRIAHVIAHELAHQWFGNLVTPVWWSDLWLNEGFATYVECLGANAVNPHLKELDQFIINELHGAFMLDALQSSHQISIKVNNPDEINNIFDRISYSKGAAILRMMQHFLTMEVFQRGLNKYLKSRMYKNAEQDDLWNMLTQQSHEDKVLDPNVTIKEIMDTWTLQTGFPVVTVQRNYEDSSVTFSQERFLINNENRSSNSVLWWIPITYMDRRSVVKSTWIGAEPAITLNDLNISKDDWLLVNINQTGYYRVNYDDRNWNLITAQLQKRKGHLAFDPKNRAQLLDDAMNLASVGYLDYEIALNVTKYLKQEREYVPWKAVFTSLDYMYEMFVRTAHFDKYKNYLLTLLRDVYKEIGFNESEDDQQLILYLRFEVNVRTCKLGVRDCIISAIQQFQTWKNSPYPDKRNLISENLREVVYCTAISVGGQEEWDFAWQRYLNANVENEKETLLMALGCSKEIWILSRYLEWAITEHSGIRKHDSARVFAAVANNAIGQELALGASSMSLSSIVRSCTIRFNTQMEVDNFKEFVKSRENEFGVALRTAQQSIEQGEANVKWMSKYSKKIIKWLSNSNT</sequence>
<dbReference type="GO" id="GO:0042277">
    <property type="term" value="F:peptide binding"/>
    <property type="evidence" value="ECO:0007669"/>
    <property type="project" value="TreeGrafter"/>
</dbReference>
<reference evidence="27 28" key="1">
    <citation type="submission" date="2017-03" db="EMBL/GenBank/DDBJ databases">
        <title>Genome of the blue death feigning beetle - Asbolus verrucosus.</title>
        <authorList>
            <person name="Rider S.D."/>
        </authorList>
    </citation>
    <scope>NUCLEOTIDE SEQUENCE [LARGE SCALE GENOMIC DNA]</scope>
    <source>
        <strain evidence="27">Butters</strain>
        <tissue evidence="27">Head and leg muscle</tissue>
    </source>
</reference>
<dbReference type="GO" id="GO:0008270">
    <property type="term" value="F:zinc ion binding"/>
    <property type="evidence" value="ECO:0007669"/>
    <property type="project" value="UniProtKB-UniRule"/>
</dbReference>
<evidence type="ECO:0000256" key="13">
    <source>
        <dbReference type="ARBA" id="ARBA00022968"/>
    </source>
</evidence>
<feature type="binding site" evidence="21">
    <location>
        <position position="419"/>
    </location>
    <ligand>
        <name>Zn(2+)</name>
        <dbReference type="ChEBI" id="CHEBI:29105"/>
        <note>catalytic</note>
    </ligand>
</feature>
<comment type="caution">
    <text evidence="27">The sequence shown here is derived from an EMBL/GenBank/DDBJ whole genome shotgun (WGS) entry which is preliminary data.</text>
</comment>
<keyword evidence="6" id="KW-0336">GPI-anchor</keyword>
<protein>
    <recommendedName>
        <fullName evidence="23">Aminopeptidase</fullName>
        <ecNumber evidence="23">3.4.11.-</ecNumber>
    </recommendedName>
</protein>
<dbReference type="FunFam" id="2.60.40.1730:FF:000012">
    <property type="entry name" value="Aminopeptidase N"/>
    <property type="match status" value="1"/>
</dbReference>
<dbReference type="GO" id="GO:0070006">
    <property type="term" value="F:metalloaminopeptidase activity"/>
    <property type="evidence" value="ECO:0007669"/>
    <property type="project" value="TreeGrafter"/>
</dbReference>